<dbReference type="Proteomes" id="UP000693981">
    <property type="component" value="Unassembled WGS sequence"/>
</dbReference>
<dbReference type="GO" id="GO:0004252">
    <property type="term" value="F:serine-type endopeptidase activity"/>
    <property type="evidence" value="ECO:0007669"/>
    <property type="project" value="InterPro"/>
</dbReference>
<accession>A0A8T1W3D4</accession>
<keyword evidence="6" id="KW-1015">Disulfide bond</keyword>
<keyword evidence="4" id="KW-0732">Signal</keyword>
<dbReference type="FunFam" id="2.40.10.10:FF:000156">
    <property type="entry name" value="MIP06385p"/>
    <property type="match status" value="1"/>
</dbReference>
<keyword evidence="8" id="KW-0378">Hydrolase</keyword>
<organism evidence="10 11">
    <name type="scientific">Phytophthora boehmeriae</name>
    <dbReference type="NCBI Taxonomy" id="109152"/>
    <lineage>
        <taxon>Eukaryota</taxon>
        <taxon>Sar</taxon>
        <taxon>Stramenopiles</taxon>
        <taxon>Oomycota</taxon>
        <taxon>Peronosporomycetes</taxon>
        <taxon>Peronosporales</taxon>
        <taxon>Peronosporaceae</taxon>
        <taxon>Phytophthora</taxon>
    </lineage>
</organism>
<protein>
    <recommendedName>
        <fullName evidence="9">Peptidase S1 domain-containing protein</fullName>
    </recommendedName>
</protein>
<dbReference type="PANTHER" id="PTHR24276:SF98">
    <property type="entry name" value="FI18310P1-RELATED"/>
    <property type="match status" value="1"/>
</dbReference>
<keyword evidence="8" id="KW-0720">Serine protease</keyword>
<evidence type="ECO:0000256" key="7">
    <source>
        <dbReference type="ARBA" id="ARBA00023180"/>
    </source>
</evidence>
<dbReference type="Pfam" id="PF00089">
    <property type="entry name" value="Trypsin"/>
    <property type="match status" value="1"/>
</dbReference>
<dbReference type="AlphaFoldDB" id="A0A8T1W3D4"/>
<keyword evidence="5" id="KW-0843">Virulence</keyword>
<keyword evidence="11" id="KW-1185">Reference proteome</keyword>
<dbReference type="PROSITE" id="PS00134">
    <property type="entry name" value="TRYPSIN_HIS"/>
    <property type="match status" value="1"/>
</dbReference>
<reference evidence="10" key="1">
    <citation type="submission" date="2021-02" db="EMBL/GenBank/DDBJ databases">
        <authorList>
            <person name="Palmer J.M."/>
        </authorList>
    </citation>
    <scope>NUCLEOTIDE SEQUENCE</scope>
    <source>
        <strain evidence="10">SCRP23</strain>
    </source>
</reference>
<dbReference type="SMART" id="SM00020">
    <property type="entry name" value="Tryp_SPc"/>
    <property type="match status" value="1"/>
</dbReference>
<dbReference type="InterPro" id="IPR018114">
    <property type="entry name" value="TRYPSIN_HIS"/>
</dbReference>
<proteinExistence type="inferred from homology"/>
<dbReference type="PROSITE" id="PS50240">
    <property type="entry name" value="TRYPSIN_DOM"/>
    <property type="match status" value="1"/>
</dbReference>
<gene>
    <name evidence="10" type="ORF">PHYBOEH_008623</name>
</gene>
<comment type="caution">
    <text evidence="10">The sequence shown here is derived from an EMBL/GenBank/DDBJ whole genome shotgun (WGS) entry which is preliminary data.</text>
</comment>
<keyword evidence="3" id="KW-0964">Secreted</keyword>
<evidence type="ECO:0000256" key="1">
    <source>
        <dbReference type="ARBA" id="ARBA00004613"/>
    </source>
</evidence>
<comment type="similarity">
    <text evidence="2">Belongs to the peptidase S1 family.</text>
</comment>
<evidence type="ECO:0000313" key="11">
    <source>
        <dbReference type="Proteomes" id="UP000693981"/>
    </source>
</evidence>
<dbReference type="InterPro" id="IPR033116">
    <property type="entry name" value="TRYPSIN_SER"/>
</dbReference>
<dbReference type="InterPro" id="IPR001254">
    <property type="entry name" value="Trypsin_dom"/>
</dbReference>
<keyword evidence="7" id="KW-0325">Glycoprotein</keyword>
<evidence type="ECO:0000256" key="4">
    <source>
        <dbReference type="ARBA" id="ARBA00022729"/>
    </source>
</evidence>
<sequence length="262" mass="28478">MYNDFEVGNVDSRHRSNDELRTSLIVAGKEAPKGARTYTTGLRSTEDGQTFCGGSLISPTHVLTASHCAEVEIRWVSIGSHYVNGTLDGEQIRVVARMNHPKYGENATYSNDFLVLELERPSSFKPVKLAAFDDSDIKKGEWATVLGWGRTGDNDTQPYELQTAKVQLWNNDECAKKLSEVDIEATGQVDDTMVCAGGGIEDACYGDSGGPLIKETPGGEYILIGVVSWGAGCSIKEAPTAYARVSTARSWIETFSNSSCFK</sequence>
<dbReference type="OrthoDB" id="100840at2759"/>
<evidence type="ECO:0000256" key="3">
    <source>
        <dbReference type="ARBA" id="ARBA00022525"/>
    </source>
</evidence>
<evidence type="ECO:0000256" key="5">
    <source>
        <dbReference type="ARBA" id="ARBA00023026"/>
    </source>
</evidence>
<dbReference type="CDD" id="cd00190">
    <property type="entry name" value="Tryp_SPc"/>
    <property type="match status" value="1"/>
</dbReference>
<keyword evidence="8" id="KW-0645">Protease</keyword>
<comment type="subcellular location">
    <subcellularLocation>
        <location evidence="1">Secreted</location>
    </subcellularLocation>
</comment>
<evidence type="ECO:0000256" key="6">
    <source>
        <dbReference type="ARBA" id="ARBA00023157"/>
    </source>
</evidence>
<feature type="domain" description="Peptidase S1" evidence="9">
    <location>
        <begin position="25"/>
        <end position="257"/>
    </location>
</feature>
<dbReference type="PROSITE" id="PS00135">
    <property type="entry name" value="TRYPSIN_SER"/>
    <property type="match status" value="1"/>
</dbReference>
<evidence type="ECO:0000313" key="10">
    <source>
        <dbReference type="EMBL" id="KAG7386623.1"/>
    </source>
</evidence>
<dbReference type="GO" id="GO:0005576">
    <property type="term" value="C:extracellular region"/>
    <property type="evidence" value="ECO:0007669"/>
    <property type="project" value="UniProtKB-SubCell"/>
</dbReference>
<dbReference type="InterPro" id="IPR050430">
    <property type="entry name" value="Peptidase_S1"/>
</dbReference>
<dbReference type="EMBL" id="JAGDFL010000506">
    <property type="protein sequence ID" value="KAG7386623.1"/>
    <property type="molecule type" value="Genomic_DNA"/>
</dbReference>
<evidence type="ECO:0000256" key="2">
    <source>
        <dbReference type="ARBA" id="ARBA00007664"/>
    </source>
</evidence>
<name>A0A8T1W3D4_9STRA</name>
<dbReference type="GO" id="GO:0006508">
    <property type="term" value="P:proteolysis"/>
    <property type="evidence" value="ECO:0007669"/>
    <property type="project" value="UniProtKB-KW"/>
</dbReference>
<dbReference type="PANTHER" id="PTHR24276">
    <property type="entry name" value="POLYSERASE-RELATED"/>
    <property type="match status" value="1"/>
</dbReference>
<evidence type="ECO:0000256" key="8">
    <source>
        <dbReference type="RuleBase" id="RU363034"/>
    </source>
</evidence>
<evidence type="ECO:0000259" key="9">
    <source>
        <dbReference type="PROSITE" id="PS50240"/>
    </source>
</evidence>